<gene>
    <name evidence="1" type="ORF">BB050_01580</name>
</gene>
<reference evidence="1 2" key="1">
    <citation type="submission" date="2016-08" db="EMBL/GenBank/DDBJ databases">
        <title>Complete genome sequence of Flavobacterium johnsoniae strain GSE09, a volatile-producing biocontrol agent isolated from cucumber (Cucumis sativus).</title>
        <authorList>
            <person name="Jeong J.-J."/>
            <person name="Oh J.Y."/>
            <person name="Jim Y.J."/>
            <person name="Sang M.K."/>
            <person name="Kim K.D."/>
        </authorList>
    </citation>
    <scope>NUCLEOTIDE SEQUENCE [LARGE SCALE GENOMIC DNA]</scope>
    <source>
        <strain evidence="1 2">GSE09</strain>
    </source>
</reference>
<dbReference type="PROSITE" id="PS51257">
    <property type="entry name" value="PROKAR_LIPOPROTEIN"/>
    <property type="match status" value="1"/>
</dbReference>
<protein>
    <recommendedName>
        <fullName evidence="3">Lipoprotein</fullName>
    </recommendedName>
</protein>
<evidence type="ECO:0008006" key="3">
    <source>
        <dbReference type="Google" id="ProtNLM"/>
    </source>
</evidence>
<evidence type="ECO:0000313" key="2">
    <source>
        <dbReference type="Proteomes" id="UP000093276"/>
    </source>
</evidence>
<name>A0AAC9D1I0_9FLAO</name>
<dbReference type="GeneID" id="32307465"/>
<accession>A0AAC9D1I0</accession>
<dbReference type="RefSeq" id="WP_066033179.1">
    <property type="nucleotide sequence ID" value="NZ_CP016907.1"/>
</dbReference>
<dbReference type="Proteomes" id="UP000093276">
    <property type="component" value="Chromosome"/>
</dbReference>
<dbReference type="AlphaFoldDB" id="A0AAC9D1I0"/>
<organism evidence="1 2">
    <name type="scientific">Flavobacterium anhuiense</name>
    <dbReference type="NCBI Taxonomy" id="459526"/>
    <lineage>
        <taxon>Bacteria</taxon>
        <taxon>Pseudomonadati</taxon>
        <taxon>Bacteroidota</taxon>
        <taxon>Flavobacteriia</taxon>
        <taxon>Flavobacteriales</taxon>
        <taxon>Flavobacteriaceae</taxon>
        <taxon>Flavobacterium</taxon>
    </lineage>
</organism>
<proteinExistence type="predicted"/>
<sequence>MKAKFLSFLTISLSLIIGSCQNSFKTETQEQKDNYSIEIEGLFQKNDKLEVYYLIEGKDWSNENSISQAIYASNKMQKIVLDLPQDVTPKNLRVDLGVNPSQSYVTIKNIVIKFKDKSLDGGNEIFLDWFTPNEFVTWDMNYYGYKLSSVNGSYDPYLLGNDLLMDKMANELKQ</sequence>
<dbReference type="KEGG" id="fjg:BB050_01580"/>
<evidence type="ECO:0000313" key="1">
    <source>
        <dbReference type="EMBL" id="AOC94707.1"/>
    </source>
</evidence>
<dbReference type="EMBL" id="CP016907">
    <property type="protein sequence ID" value="AOC94707.1"/>
    <property type="molecule type" value="Genomic_DNA"/>
</dbReference>